<dbReference type="GO" id="GO:0004175">
    <property type="term" value="F:endopeptidase activity"/>
    <property type="evidence" value="ECO:0007669"/>
    <property type="project" value="UniProtKB-ARBA"/>
</dbReference>
<dbReference type="Proteomes" id="UP001155034">
    <property type="component" value="Unassembled WGS sequence"/>
</dbReference>
<dbReference type="EMBL" id="JANUBB010000002">
    <property type="protein sequence ID" value="MCS3950760.1"/>
    <property type="molecule type" value="Genomic_DNA"/>
</dbReference>
<feature type="transmembrane region" description="Helical" evidence="1">
    <location>
        <begin position="297"/>
        <end position="315"/>
    </location>
</feature>
<dbReference type="Proteomes" id="UP001155110">
    <property type="component" value="Unassembled WGS sequence"/>
</dbReference>
<dbReference type="PANTHER" id="PTHR36435:SF1">
    <property type="entry name" value="CAAX AMINO TERMINAL PROTEASE FAMILY PROTEIN"/>
    <property type="match status" value="1"/>
</dbReference>
<dbReference type="PANTHER" id="PTHR36435">
    <property type="entry name" value="SLR1288 PROTEIN"/>
    <property type="match status" value="1"/>
</dbReference>
<comment type="caution">
    <text evidence="3">The sequence shown here is derived from an EMBL/GenBank/DDBJ whole genome shotgun (WGS) entry which is preliminary data.</text>
</comment>
<proteinExistence type="predicted"/>
<organism evidence="3 6">
    <name type="scientific">Salinibacter ruber</name>
    <dbReference type="NCBI Taxonomy" id="146919"/>
    <lineage>
        <taxon>Bacteria</taxon>
        <taxon>Pseudomonadati</taxon>
        <taxon>Rhodothermota</taxon>
        <taxon>Rhodothermia</taxon>
        <taxon>Rhodothermales</taxon>
        <taxon>Salinibacteraceae</taxon>
        <taxon>Salinibacter</taxon>
    </lineage>
</organism>
<dbReference type="GeneID" id="83728637"/>
<feature type="transmembrane region" description="Helical" evidence="1">
    <location>
        <begin position="215"/>
        <end position="232"/>
    </location>
</feature>
<dbReference type="EMBL" id="JANTZM010000004">
    <property type="protein sequence ID" value="MCS4157051.1"/>
    <property type="molecule type" value="Genomic_DNA"/>
</dbReference>
<dbReference type="RefSeq" id="WP_051010819.1">
    <property type="nucleotide sequence ID" value="NZ_CALTRY010000008.1"/>
</dbReference>
<feature type="transmembrane region" description="Helical" evidence="1">
    <location>
        <begin position="40"/>
        <end position="69"/>
    </location>
</feature>
<evidence type="ECO:0000313" key="4">
    <source>
        <dbReference type="EMBL" id="MCS3950760.1"/>
    </source>
</evidence>
<dbReference type="InterPro" id="IPR003675">
    <property type="entry name" value="Rce1/LyrA-like_dom"/>
</dbReference>
<dbReference type="AlphaFoldDB" id="A0A9X2RG91"/>
<dbReference type="EMBL" id="JANTYZ010000005">
    <property type="protein sequence ID" value="MCS3865628.1"/>
    <property type="molecule type" value="Genomic_DNA"/>
</dbReference>
<evidence type="ECO:0000313" key="3">
    <source>
        <dbReference type="EMBL" id="MCS3865628.1"/>
    </source>
</evidence>
<keyword evidence="1" id="KW-0812">Transmembrane</keyword>
<gene>
    <name evidence="3" type="ORF">GGP82_002186</name>
    <name evidence="4" type="ORF">GGP83_000694</name>
    <name evidence="5" type="ORF">GGP99_001005</name>
</gene>
<dbReference type="InterPro" id="IPR052710">
    <property type="entry name" value="CAAX_protease"/>
</dbReference>
<keyword evidence="1" id="KW-0472">Membrane</keyword>
<evidence type="ECO:0000256" key="1">
    <source>
        <dbReference type="SAM" id="Phobius"/>
    </source>
</evidence>
<dbReference type="Proteomes" id="UP001155010">
    <property type="component" value="Unassembled WGS sequence"/>
</dbReference>
<protein>
    <recommendedName>
        <fullName evidence="2">CAAX prenyl protease 2/Lysostaphin resistance protein A-like domain-containing protein</fullName>
    </recommendedName>
</protein>
<keyword evidence="1" id="KW-1133">Transmembrane helix</keyword>
<evidence type="ECO:0000313" key="5">
    <source>
        <dbReference type="EMBL" id="MCS4157051.1"/>
    </source>
</evidence>
<dbReference type="GO" id="GO:0080120">
    <property type="term" value="P:CAAX-box protein maturation"/>
    <property type="evidence" value="ECO:0007669"/>
    <property type="project" value="UniProtKB-ARBA"/>
</dbReference>
<evidence type="ECO:0000313" key="6">
    <source>
        <dbReference type="Proteomes" id="UP001155034"/>
    </source>
</evidence>
<evidence type="ECO:0000259" key="2">
    <source>
        <dbReference type="Pfam" id="PF02517"/>
    </source>
</evidence>
<name>A0A9X2RG91_9BACT</name>
<sequence length="334" mass="35743">MASSSSAPGGVLIDLWTRRGRLPLNGPLERASVGRPTLSFVTGLLGLGAAFLLFQFLLTPIALLAQIAMAEGGLSMGAFQNPDRLMASYTQELLVSNSIGQALGLAVPALLAARLHSSEWAAYLRLRGVDGRLLALALVGIVGLQPVTQWLAEVNRALPLPESVRVMEQSQLEMIRSVLQSDLGLVFNITMLALVPGVCEELLFRGYAQRQFERAAGPAGGILLAGGLFGLYHLRPSQALPLTVLGLYMAYLVWRTGSLVPAVLVHIAHNGMAVVGARYAETHPDYSVRALEQTSMPWSLVGLGFVIVGSVLYVMHPFAARIRDAQGGTERSSH</sequence>
<reference evidence="3" key="1">
    <citation type="submission" date="2022-08" db="EMBL/GenBank/DDBJ databases">
        <title>Genomic Encyclopedia of Type Strains, Phase V (KMG-V): Genome sequencing to study the core and pangenomes of soil and plant-associated prokaryotes.</title>
        <authorList>
            <person name="Whitman W."/>
        </authorList>
    </citation>
    <scope>NUCLEOTIDE SEQUENCE</scope>
    <source>
        <strain evidence="3">SP2016B</strain>
        <strain evidence="4">SP2017</strain>
        <strain evidence="5">SP3002</strain>
    </source>
</reference>
<accession>A0A9X2RG91</accession>
<feature type="domain" description="CAAX prenyl protease 2/Lysostaphin resistance protein A-like" evidence="2">
    <location>
        <begin position="185"/>
        <end position="272"/>
    </location>
</feature>
<dbReference type="Pfam" id="PF02517">
    <property type="entry name" value="Rce1-like"/>
    <property type="match status" value="1"/>
</dbReference>